<dbReference type="InterPro" id="IPR030869">
    <property type="entry name" value="MqnD"/>
</dbReference>
<evidence type="ECO:0000256" key="1">
    <source>
        <dbReference type="ARBA" id="ARBA00004863"/>
    </source>
</evidence>
<dbReference type="UniPathway" id="UPA00079"/>
<feature type="region of interest" description="Disordered" evidence="5">
    <location>
        <begin position="1"/>
        <end position="26"/>
    </location>
</feature>
<keyword evidence="3 4" id="KW-0456">Lyase</keyword>
<dbReference type="GO" id="GO:0009234">
    <property type="term" value="P:menaquinone biosynthetic process"/>
    <property type="evidence" value="ECO:0007669"/>
    <property type="project" value="UniProtKB-UniRule"/>
</dbReference>
<dbReference type="KEGG" id="abas:ACPOL_0238"/>
<keyword evidence="7" id="KW-1185">Reference proteome</keyword>
<dbReference type="CDD" id="cd13636">
    <property type="entry name" value="PBP2_Af1704"/>
    <property type="match status" value="1"/>
</dbReference>
<dbReference type="SUPFAM" id="SSF53850">
    <property type="entry name" value="Periplasmic binding protein-like II"/>
    <property type="match status" value="1"/>
</dbReference>
<feature type="active site" description="Proton acceptor" evidence="4">
    <location>
        <position position="183"/>
    </location>
</feature>
<comment type="pathway">
    <text evidence="1 4">Quinol/quinone metabolism; menaquinone biosynthesis.</text>
</comment>
<dbReference type="Proteomes" id="UP000253606">
    <property type="component" value="Chromosome"/>
</dbReference>
<comment type="function">
    <text evidence="4">Catalyzes the conversion of cyclic dehypoxanthine futalosine (cyclic DHFL) into 1,4-dihydroxy-6-naphthoate, a step in the biosynthesis of menaquinone (MK, vitamin K2).</text>
</comment>
<dbReference type="HAMAP" id="MF_00996">
    <property type="entry name" value="MqnD"/>
    <property type="match status" value="1"/>
</dbReference>
<feature type="binding site" evidence="4">
    <location>
        <begin position="145"/>
        <end position="146"/>
    </location>
    <ligand>
        <name>substrate</name>
    </ligand>
</feature>
<dbReference type="PANTHER" id="PTHR37167:SF1">
    <property type="entry name" value="1,4-DIHYDROXY-6-NAPHTOATE SYNTHASE"/>
    <property type="match status" value="1"/>
</dbReference>
<evidence type="ECO:0000256" key="4">
    <source>
        <dbReference type="HAMAP-Rule" id="MF_00996"/>
    </source>
</evidence>
<organism evidence="6 7">
    <name type="scientific">Acidisarcina polymorpha</name>
    <dbReference type="NCBI Taxonomy" id="2211140"/>
    <lineage>
        <taxon>Bacteria</taxon>
        <taxon>Pseudomonadati</taxon>
        <taxon>Acidobacteriota</taxon>
        <taxon>Terriglobia</taxon>
        <taxon>Terriglobales</taxon>
        <taxon>Acidobacteriaceae</taxon>
        <taxon>Acidisarcina</taxon>
    </lineage>
</organism>
<sequence>MSTSPSNIESAEPAPQTPSSVDPASFNGHPLVSGIKDISIAHSPDSDDAFMFYGLATNKIRVPGYKFHHTLTDIETLNRRAIDEAFYDVTAISFHAYPYMQENYALMACGGSVGEGYGPMIVARHAYSQEEIRKVKIAIPGVLTTAYLTLKIFAPEIETVAVPFDRIIPEILAGNFDAGLIIHEGQLTYSHSGLHKVLDLGQWWREQTRLPLPLGGNAIRRSLGQDSMLTVTQALRDSIQHALDNREAALDYAMQFARDLDTRLADKFVGMYVNERTLNYGEDGREAIRKLLQMGHERGIIPNAAKIDFVG</sequence>
<comment type="catalytic activity">
    <reaction evidence="4">
        <text>cyclic dehypoxanthinylfutalosinate = 1,4-dihydroxy-6-naphthoate + dihydroxyacetone</text>
        <dbReference type="Rhea" id="RHEA:33087"/>
        <dbReference type="ChEBI" id="CHEBI:16016"/>
        <dbReference type="ChEBI" id="CHEBI:64254"/>
        <dbReference type="ChEBI" id="CHEBI:64270"/>
        <dbReference type="EC" id="4.1.99.29"/>
    </reaction>
</comment>
<accession>A0A2Z5FS84</accession>
<dbReference type="EC" id="4.1.99.29" evidence="4"/>
<dbReference type="EMBL" id="CP030840">
    <property type="protein sequence ID" value="AXC09623.1"/>
    <property type="molecule type" value="Genomic_DNA"/>
</dbReference>
<dbReference type="Gene3D" id="3.40.190.10">
    <property type="entry name" value="Periplasmic binding protein-like II"/>
    <property type="match status" value="2"/>
</dbReference>
<evidence type="ECO:0000256" key="3">
    <source>
        <dbReference type="ARBA" id="ARBA00023239"/>
    </source>
</evidence>
<keyword evidence="2 4" id="KW-0474">Menaquinone biosynthesis</keyword>
<dbReference type="Pfam" id="PF02621">
    <property type="entry name" value="VitK2_biosynth"/>
    <property type="match status" value="1"/>
</dbReference>
<evidence type="ECO:0000256" key="2">
    <source>
        <dbReference type="ARBA" id="ARBA00022428"/>
    </source>
</evidence>
<reference evidence="6 7" key="1">
    <citation type="journal article" date="2018" name="Front. Microbiol.">
        <title>Hydrolytic Capabilities as a Key to Environmental Success: Chitinolytic and Cellulolytic Acidobacteria From Acidic Sub-arctic Soils and Boreal Peatlands.</title>
        <authorList>
            <person name="Belova S.E."/>
            <person name="Ravin N.V."/>
            <person name="Pankratov T.A."/>
            <person name="Rakitin A.L."/>
            <person name="Ivanova A.A."/>
            <person name="Beletsky A.V."/>
            <person name="Mardanov A.V."/>
            <person name="Sinninghe Damste J.S."/>
            <person name="Dedysh S.N."/>
        </authorList>
    </citation>
    <scope>NUCLEOTIDE SEQUENCE [LARGE SCALE GENOMIC DNA]</scope>
    <source>
        <strain evidence="6 7">SBC82</strain>
    </source>
</reference>
<name>A0A2Z5FS84_9BACT</name>
<dbReference type="InterPro" id="IPR003773">
    <property type="entry name" value="Menaquinone_biosynth"/>
</dbReference>
<dbReference type="PANTHER" id="PTHR37167">
    <property type="entry name" value="1,4-DIHYDROXY-6-NAPHTOATE SYNTHASE"/>
    <property type="match status" value="1"/>
</dbReference>
<comment type="similarity">
    <text evidence="4">Belongs to the MqnA/MqnD family. MqnD subfamily.</text>
</comment>
<evidence type="ECO:0000313" key="6">
    <source>
        <dbReference type="EMBL" id="AXC09623.1"/>
    </source>
</evidence>
<comment type="caution">
    <text evidence="4">Lacks conserved residue(s) required for the propagation of feature annotation.</text>
</comment>
<gene>
    <name evidence="4" type="primary">mqnD</name>
    <name evidence="6" type="ORF">ACPOL_0238</name>
</gene>
<proteinExistence type="inferred from homology"/>
<evidence type="ECO:0000313" key="7">
    <source>
        <dbReference type="Proteomes" id="UP000253606"/>
    </source>
</evidence>
<protein>
    <recommendedName>
        <fullName evidence="4">1,4-dihydroxy-6-naphtoate synthase</fullName>
        <ecNumber evidence="4">4.1.99.29</ecNumber>
    </recommendedName>
    <alternativeName>
        <fullName evidence="4">Menaquinone biosynthetic enzyme MqnD</fullName>
    </alternativeName>
</protein>
<dbReference type="AlphaFoldDB" id="A0A2Z5FS84"/>
<evidence type="ECO:0000256" key="5">
    <source>
        <dbReference type="SAM" id="MobiDB-lite"/>
    </source>
</evidence>
<dbReference type="GO" id="GO:0016830">
    <property type="term" value="F:carbon-carbon lyase activity"/>
    <property type="evidence" value="ECO:0007669"/>
    <property type="project" value="UniProtKB-UniRule"/>
</dbReference>